<dbReference type="AlphaFoldDB" id="A0A917FIJ4"/>
<dbReference type="SUPFAM" id="SSF141868">
    <property type="entry name" value="EAL domain-like"/>
    <property type="match status" value="1"/>
</dbReference>
<dbReference type="PROSITE" id="PS50112">
    <property type="entry name" value="PAS"/>
    <property type="match status" value="1"/>
</dbReference>
<dbReference type="PANTHER" id="PTHR44757:SF2">
    <property type="entry name" value="BIOFILM ARCHITECTURE MAINTENANCE PROTEIN MBAA"/>
    <property type="match status" value="1"/>
</dbReference>
<dbReference type="InterPro" id="IPR035965">
    <property type="entry name" value="PAS-like_dom_sf"/>
</dbReference>
<feature type="transmembrane region" description="Helical" evidence="1">
    <location>
        <begin position="63"/>
        <end position="82"/>
    </location>
</feature>
<dbReference type="RefSeq" id="WP_188583063.1">
    <property type="nucleotide sequence ID" value="NZ_BMCT01000008.1"/>
</dbReference>
<feature type="transmembrane region" description="Helical" evidence="1">
    <location>
        <begin position="33"/>
        <end position="51"/>
    </location>
</feature>
<dbReference type="SUPFAM" id="SSF55073">
    <property type="entry name" value="Nucleotide cyclase"/>
    <property type="match status" value="1"/>
</dbReference>
<feature type="transmembrane region" description="Helical" evidence="1">
    <location>
        <begin position="140"/>
        <end position="157"/>
    </location>
</feature>
<evidence type="ECO:0000313" key="5">
    <source>
        <dbReference type="EMBL" id="GGF80968.1"/>
    </source>
</evidence>
<gene>
    <name evidence="5" type="ORF">GCM10007301_46340</name>
</gene>
<comment type="caution">
    <text evidence="5">The sequence shown here is derived from an EMBL/GenBank/DDBJ whole genome shotgun (WGS) entry which is preliminary data.</text>
</comment>
<dbReference type="SUPFAM" id="SSF55785">
    <property type="entry name" value="PYP-like sensor domain (PAS domain)"/>
    <property type="match status" value="1"/>
</dbReference>
<dbReference type="CDD" id="cd01949">
    <property type="entry name" value="GGDEF"/>
    <property type="match status" value="1"/>
</dbReference>
<feature type="domain" description="EAL" evidence="3">
    <location>
        <begin position="500"/>
        <end position="755"/>
    </location>
</feature>
<organism evidence="5 6">
    <name type="scientific">Azorhizobium oxalatiphilum</name>
    <dbReference type="NCBI Taxonomy" id="980631"/>
    <lineage>
        <taxon>Bacteria</taxon>
        <taxon>Pseudomonadati</taxon>
        <taxon>Pseudomonadota</taxon>
        <taxon>Alphaproteobacteria</taxon>
        <taxon>Hyphomicrobiales</taxon>
        <taxon>Xanthobacteraceae</taxon>
        <taxon>Azorhizobium</taxon>
    </lineage>
</organism>
<protein>
    <recommendedName>
        <fullName evidence="7">EAL domain-containing protein</fullName>
    </recommendedName>
</protein>
<dbReference type="CDD" id="cd01948">
    <property type="entry name" value="EAL"/>
    <property type="match status" value="1"/>
</dbReference>
<evidence type="ECO:0000259" key="4">
    <source>
        <dbReference type="PROSITE" id="PS50887"/>
    </source>
</evidence>
<keyword evidence="1" id="KW-1133">Transmembrane helix</keyword>
<dbReference type="CDD" id="cd00130">
    <property type="entry name" value="PAS"/>
    <property type="match status" value="1"/>
</dbReference>
<dbReference type="InterPro" id="IPR052155">
    <property type="entry name" value="Biofilm_reg_signaling"/>
</dbReference>
<dbReference type="NCBIfam" id="TIGR00229">
    <property type="entry name" value="sensory_box"/>
    <property type="match status" value="1"/>
</dbReference>
<feature type="transmembrane region" description="Helical" evidence="1">
    <location>
        <begin position="94"/>
        <end position="120"/>
    </location>
</feature>
<evidence type="ECO:0000256" key="1">
    <source>
        <dbReference type="SAM" id="Phobius"/>
    </source>
</evidence>
<reference evidence="5" key="2">
    <citation type="submission" date="2020-09" db="EMBL/GenBank/DDBJ databases">
        <authorList>
            <person name="Sun Q."/>
            <person name="Sedlacek I."/>
        </authorList>
    </citation>
    <scope>NUCLEOTIDE SEQUENCE</scope>
    <source>
        <strain evidence="5">CCM 7897</strain>
    </source>
</reference>
<dbReference type="Proteomes" id="UP000606044">
    <property type="component" value="Unassembled WGS sequence"/>
</dbReference>
<keyword evidence="1" id="KW-0812">Transmembrane</keyword>
<evidence type="ECO:0008006" key="7">
    <source>
        <dbReference type="Google" id="ProtNLM"/>
    </source>
</evidence>
<dbReference type="PROSITE" id="PS50883">
    <property type="entry name" value="EAL"/>
    <property type="match status" value="1"/>
</dbReference>
<proteinExistence type="predicted"/>
<dbReference type="Pfam" id="PF00563">
    <property type="entry name" value="EAL"/>
    <property type="match status" value="1"/>
</dbReference>
<dbReference type="PANTHER" id="PTHR44757">
    <property type="entry name" value="DIGUANYLATE CYCLASE DGCP"/>
    <property type="match status" value="1"/>
</dbReference>
<dbReference type="InterPro" id="IPR000014">
    <property type="entry name" value="PAS"/>
</dbReference>
<evidence type="ECO:0000259" key="3">
    <source>
        <dbReference type="PROSITE" id="PS50883"/>
    </source>
</evidence>
<dbReference type="InterPro" id="IPR001633">
    <property type="entry name" value="EAL_dom"/>
</dbReference>
<feature type="domain" description="PAS" evidence="2">
    <location>
        <begin position="209"/>
        <end position="276"/>
    </location>
</feature>
<name>A0A917FIJ4_9HYPH</name>
<feature type="domain" description="GGDEF" evidence="4">
    <location>
        <begin position="359"/>
        <end position="491"/>
    </location>
</feature>
<keyword evidence="1" id="KW-0472">Membrane</keyword>
<dbReference type="InterPro" id="IPR043128">
    <property type="entry name" value="Rev_trsase/Diguanyl_cyclase"/>
</dbReference>
<dbReference type="Gene3D" id="3.30.450.20">
    <property type="entry name" value="PAS domain"/>
    <property type="match status" value="1"/>
</dbReference>
<evidence type="ECO:0000313" key="6">
    <source>
        <dbReference type="Proteomes" id="UP000606044"/>
    </source>
</evidence>
<dbReference type="InterPro" id="IPR035919">
    <property type="entry name" value="EAL_sf"/>
</dbReference>
<dbReference type="EMBL" id="BMCT01000008">
    <property type="protein sequence ID" value="GGF80968.1"/>
    <property type="molecule type" value="Genomic_DNA"/>
</dbReference>
<dbReference type="Gene3D" id="3.30.70.270">
    <property type="match status" value="1"/>
</dbReference>
<dbReference type="InterPro" id="IPR000160">
    <property type="entry name" value="GGDEF_dom"/>
</dbReference>
<dbReference type="SMART" id="SM00267">
    <property type="entry name" value="GGDEF"/>
    <property type="match status" value="1"/>
</dbReference>
<dbReference type="NCBIfam" id="TIGR00254">
    <property type="entry name" value="GGDEF"/>
    <property type="match status" value="1"/>
</dbReference>
<keyword evidence="6" id="KW-1185">Reference proteome</keyword>
<dbReference type="Pfam" id="PF00990">
    <property type="entry name" value="GGDEF"/>
    <property type="match status" value="1"/>
</dbReference>
<dbReference type="Gene3D" id="3.20.20.450">
    <property type="entry name" value="EAL domain"/>
    <property type="match status" value="1"/>
</dbReference>
<sequence length="770" mass="84360">MGESRLRPLTGEFRDERSEAAFRADRFGDAQRHVRLVLVACVLITALFMLLDQQSSSAVANPRVFWLRALIVVSAIAAFLVVGRVRQVATFERVLLVWQWLLAACVALLVLGISGAPLALSAFLPVSYYLVMPVATRWRFINGLGSSLMLVLAYSSVDADRDRLLVLLLWGAVMNAALVVIVIRDNRLSRLSWSARQAEREALAAALRSSDLLQKTFLAAPIPLLISDLETGTIIRYNDAGVRYFGGTPDEFEITTTRQIYVHPDGRQQFRELIRKQGTVTGFETTIRLGKGEERTVLLEGTAVNLDGRACVISGVVDITDRLVAEQKARHAALHDVLTGLPNRAAFQEELEKACATGGSVCLLLMDLDSLKDVNDTFGHDVGDALLRESGQRLGALVAGRWIVARLGGDEFVVLLTGVDQVRAHALAQDIVADFRRPMFHGTRPLFTKASVGIAMRPDGTQPPGELMKDADLALYAAKQQGRNRAVVYSPAMRQAMKERVSLHRALTDAAAAEAIVPFYQPKISLITGRIVGFEALMRWRQGPQAFLAPGAFDQAFQDPDLAVLIGDSMVRQVSADVRNWHGAGLDFGRMALNLSPAQFTHLDLGNHLLARFAEAKVAPELFEVEVTETVFLGRRVEHVAPILRQFYDAGIRIALDDFGTGYAALTHLKQLPIDTIKIDQSFVEDIESDTFDAAIVNSVLELGHTLGMQVVAEGVETMGQARFLAGKGCEVVQGFLYARPMPAAHARDLIVRESEAVAAVRLRDLKAST</sequence>
<dbReference type="InterPro" id="IPR029787">
    <property type="entry name" value="Nucleotide_cyclase"/>
</dbReference>
<dbReference type="SMART" id="SM00091">
    <property type="entry name" value="PAS"/>
    <property type="match status" value="1"/>
</dbReference>
<accession>A0A917FIJ4</accession>
<reference evidence="5" key="1">
    <citation type="journal article" date="2014" name="Int. J. Syst. Evol. Microbiol.">
        <title>Complete genome sequence of Corynebacterium casei LMG S-19264T (=DSM 44701T), isolated from a smear-ripened cheese.</title>
        <authorList>
            <consortium name="US DOE Joint Genome Institute (JGI-PGF)"/>
            <person name="Walter F."/>
            <person name="Albersmeier A."/>
            <person name="Kalinowski J."/>
            <person name="Ruckert C."/>
        </authorList>
    </citation>
    <scope>NUCLEOTIDE SEQUENCE</scope>
    <source>
        <strain evidence="5">CCM 7897</strain>
    </source>
</reference>
<dbReference type="PROSITE" id="PS50887">
    <property type="entry name" value="GGDEF"/>
    <property type="match status" value="1"/>
</dbReference>
<evidence type="ECO:0000259" key="2">
    <source>
        <dbReference type="PROSITE" id="PS50112"/>
    </source>
</evidence>
<dbReference type="SMART" id="SM00052">
    <property type="entry name" value="EAL"/>
    <property type="match status" value="1"/>
</dbReference>
<feature type="transmembrane region" description="Helical" evidence="1">
    <location>
        <begin position="164"/>
        <end position="183"/>
    </location>
</feature>